<evidence type="ECO:0000256" key="1">
    <source>
        <dbReference type="ARBA" id="ARBA00001974"/>
    </source>
</evidence>
<protein>
    <submittedName>
        <fullName evidence="6">Putative oxidoreductase</fullName>
    </submittedName>
</protein>
<dbReference type="GO" id="GO:0071949">
    <property type="term" value="F:FAD binding"/>
    <property type="evidence" value="ECO:0007669"/>
    <property type="project" value="InterPro"/>
</dbReference>
<sequence length="463" mass="49285">MNDFLHRAAALVGPAHLLTDPADMAAFATDWRGRYHGRPLAVALPGSTGEVAALVALCRDAGIPVVPQGGNTGTVGAATPDDSGRELVIALRRLNRIRELDPDNATITVEAGCILADVHTAAAAAGLLFPLSLASEGSCQIGGNLAANAGGLAVLRYGTMRELTLGIEAVLPDGRVLHQLKGLRKNNVGLDAKQLLIGTEGTLGLITAATLKLYPLPEARATAMMAVASPAEATGWLRRLQQRFGDRLTTFELVSGLCLQLLARHLPEVRQPLAADWLVLFELSDGGSQAALDEALMEWLAAQADLGDAVLAQSERERAELWRVREELSEAQKRDGISLKHDIALPVSKVPAFLDECGRRLGQAFPGCRIVTFGHLGDGNLHYNVSYTRPDNRDLLADEAAVQDIVFGCACELGGTLSAEHGIGQLRRAALGRFHDPATLDLMRLVKSALDPHNLMNPGKLLP</sequence>
<dbReference type="InterPro" id="IPR016171">
    <property type="entry name" value="Vanillyl_alc_oxidase_C-sub2"/>
</dbReference>
<dbReference type="RefSeq" id="WP_088860132.1">
    <property type="nucleotide sequence ID" value="NZ_CP022115.1"/>
</dbReference>
<dbReference type="InterPro" id="IPR016164">
    <property type="entry name" value="FAD-linked_Oxase-like_C"/>
</dbReference>
<dbReference type="GO" id="GO:0003824">
    <property type="term" value="F:catalytic activity"/>
    <property type="evidence" value="ECO:0007669"/>
    <property type="project" value="InterPro"/>
</dbReference>
<dbReference type="InterPro" id="IPR051264">
    <property type="entry name" value="FAD-oxidored/transferase_4"/>
</dbReference>
<evidence type="ECO:0000313" key="6">
    <source>
        <dbReference type="EMBL" id="ASJ23492.1"/>
    </source>
</evidence>
<dbReference type="PANTHER" id="PTHR43716:SF2">
    <property type="entry name" value="BLL6224 PROTEIN"/>
    <property type="match status" value="1"/>
</dbReference>
<name>A0A248LFS4_9NEIS</name>
<dbReference type="OrthoDB" id="8522822at2"/>
<dbReference type="InterPro" id="IPR004113">
    <property type="entry name" value="FAD-bd_oxidored_4_C"/>
</dbReference>
<dbReference type="EMBL" id="CP022115">
    <property type="protein sequence ID" value="ASJ23492.1"/>
    <property type="molecule type" value="Genomic_DNA"/>
</dbReference>
<dbReference type="InterPro" id="IPR006094">
    <property type="entry name" value="Oxid_FAD_bind_N"/>
</dbReference>
<keyword evidence="3" id="KW-0285">Flavoprotein</keyword>
<dbReference type="Gene3D" id="3.30.70.2190">
    <property type="match status" value="1"/>
</dbReference>
<dbReference type="Pfam" id="PF02913">
    <property type="entry name" value="FAD-oxidase_C"/>
    <property type="match status" value="1"/>
</dbReference>
<evidence type="ECO:0000256" key="3">
    <source>
        <dbReference type="ARBA" id="ARBA00022630"/>
    </source>
</evidence>
<evidence type="ECO:0000313" key="7">
    <source>
        <dbReference type="Proteomes" id="UP000197424"/>
    </source>
</evidence>
<dbReference type="Gene3D" id="3.30.70.2740">
    <property type="match status" value="1"/>
</dbReference>
<dbReference type="AlphaFoldDB" id="A0A248LFS4"/>
<dbReference type="Pfam" id="PF01565">
    <property type="entry name" value="FAD_binding_4"/>
    <property type="match status" value="1"/>
</dbReference>
<accession>A0A248LFS4</accession>
<proteinExistence type="inferred from homology"/>
<evidence type="ECO:0000256" key="2">
    <source>
        <dbReference type="ARBA" id="ARBA00008000"/>
    </source>
</evidence>
<reference evidence="7" key="1">
    <citation type="submission" date="2017-06" db="EMBL/GenBank/DDBJ databases">
        <title>Whole genome sequence of Laribacter hongkongensis LHGZ1.</title>
        <authorList>
            <person name="Chen D."/>
            <person name="Wu H."/>
            <person name="Chen J."/>
        </authorList>
    </citation>
    <scope>NUCLEOTIDE SEQUENCE [LARGE SCALE GENOMIC DNA]</scope>
    <source>
        <strain evidence="7">LHGZ1</strain>
    </source>
</reference>
<dbReference type="Gene3D" id="3.30.465.10">
    <property type="match status" value="1"/>
</dbReference>
<dbReference type="Proteomes" id="UP000197424">
    <property type="component" value="Chromosome"/>
</dbReference>
<evidence type="ECO:0000256" key="4">
    <source>
        <dbReference type="ARBA" id="ARBA00022827"/>
    </source>
</evidence>
<dbReference type="GO" id="GO:0022904">
    <property type="term" value="P:respiratory electron transport chain"/>
    <property type="evidence" value="ECO:0007669"/>
    <property type="project" value="TreeGrafter"/>
</dbReference>
<dbReference type="InterPro" id="IPR016167">
    <property type="entry name" value="FAD-bd_PCMH_sub1"/>
</dbReference>
<dbReference type="FunFam" id="1.10.45.10:FF:000001">
    <property type="entry name" value="D-lactate dehydrogenase mitochondrial"/>
    <property type="match status" value="1"/>
</dbReference>
<organism evidence="6 7">
    <name type="scientific">Laribacter hongkongensis</name>
    <dbReference type="NCBI Taxonomy" id="168471"/>
    <lineage>
        <taxon>Bacteria</taxon>
        <taxon>Pseudomonadati</taxon>
        <taxon>Pseudomonadota</taxon>
        <taxon>Betaproteobacteria</taxon>
        <taxon>Neisseriales</taxon>
        <taxon>Aquaspirillaceae</taxon>
        <taxon>Laribacter</taxon>
    </lineage>
</organism>
<dbReference type="PANTHER" id="PTHR43716">
    <property type="entry name" value="D-2-HYDROXYGLUTARATE DEHYDROGENASE, MITOCHONDRIAL"/>
    <property type="match status" value="1"/>
</dbReference>
<dbReference type="PROSITE" id="PS51387">
    <property type="entry name" value="FAD_PCMH"/>
    <property type="match status" value="1"/>
</dbReference>
<dbReference type="Gene3D" id="3.30.43.10">
    <property type="entry name" value="Uridine Diphospho-n-acetylenolpyruvylglucosamine Reductase, domain 2"/>
    <property type="match status" value="1"/>
</dbReference>
<dbReference type="SUPFAM" id="SSF56176">
    <property type="entry name" value="FAD-binding/transporter-associated domain-like"/>
    <property type="match status" value="1"/>
</dbReference>
<dbReference type="SUPFAM" id="SSF55103">
    <property type="entry name" value="FAD-linked oxidases, C-terminal domain"/>
    <property type="match status" value="1"/>
</dbReference>
<evidence type="ECO:0000259" key="5">
    <source>
        <dbReference type="PROSITE" id="PS51387"/>
    </source>
</evidence>
<comment type="cofactor">
    <cofactor evidence="1">
        <name>FAD</name>
        <dbReference type="ChEBI" id="CHEBI:57692"/>
    </cofactor>
</comment>
<gene>
    <name evidence="6" type="ORF">LHGZ1_0661</name>
</gene>
<dbReference type="InterPro" id="IPR016166">
    <property type="entry name" value="FAD-bd_PCMH"/>
</dbReference>
<dbReference type="Gene3D" id="1.10.45.10">
    <property type="entry name" value="Vanillyl-alcohol Oxidase, Chain A, domain 4"/>
    <property type="match status" value="1"/>
</dbReference>
<comment type="similarity">
    <text evidence="2">Belongs to the FAD-binding oxidoreductase/transferase type 4 family.</text>
</comment>
<dbReference type="InterPro" id="IPR036318">
    <property type="entry name" value="FAD-bd_PCMH-like_sf"/>
</dbReference>
<feature type="domain" description="FAD-binding PCMH-type" evidence="5">
    <location>
        <begin position="35"/>
        <end position="216"/>
    </location>
</feature>
<dbReference type="InterPro" id="IPR016169">
    <property type="entry name" value="FAD-bd_PCMH_sub2"/>
</dbReference>
<keyword evidence="4" id="KW-0274">FAD</keyword>